<gene>
    <name evidence="2" type="ORF">BDV98DRAFT_575240</name>
</gene>
<dbReference type="EMBL" id="ML178852">
    <property type="protein sequence ID" value="TFK96966.1"/>
    <property type="molecule type" value="Genomic_DNA"/>
</dbReference>
<dbReference type="InterPro" id="IPR036282">
    <property type="entry name" value="Glutathione-S-Trfase_C_sf"/>
</dbReference>
<dbReference type="STRING" id="1884261.A0A5C3Q626"/>
<protein>
    <recommendedName>
        <fullName evidence="1">GST N-terminal domain-containing protein</fullName>
    </recommendedName>
</protein>
<dbReference type="InterPro" id="IPR054416">
    <property type="entry name" value="GST_UstS-like_C"/>
</dbReference>
<dbReference type="InterPro" id="IPR036249">
    <property type="entry name" value="Thioredoxin-like_sf"/>
</dbReference>
<dbReference type="InterPro" id="IPR004045">
    <property type="entry name" value="Glutathione_S-Trfase_N"/>
</dbReference>
<dbReference type="AlphaFoldDB" id="A0A5C3Q626"/>
<sequence>MVRTATDILFFDLPTALPGGIAISPWTIRVKLAMDYKRLSYTVQNVEFGDIERVCRENNLPPTGTHPDGSPYFTLPAIIDRTGSPAVEPRRISDSLKIMEYLDVTYLDSDKPIFPSIHDGVGFTSIHVLASSKFGDALYPSLRPLIMEKVYEVQTEKSKEPWRTRHETLYKRTLAELGAGPAGSDSREKAWAEAEKMFEDVGKSMDVHEHDDNQRFTALGPVIGRLVRAYQGHRWLMGDKPTYADFVLVSFLGMVKLVDPEDGWVRISSWSGGRWGRNVAEMEKLLR</sequence>
<dbReference type="Gene3D" id="3.40.30.10">
    <property type="entry name" value="Glutaredoxin"/>
    <property type="match status" value="1"/>
</dbReference>
<dbReference type="Proteomes" id="UP000305067">
    <property type="component" value="Unassembled WGS sequence"/>
</dbReference>
<evidence type="ECO:0000313" key="3">
    <source>
        <dbReference type="Proteomes" id="UP000305067"/>
    </source>
</evidence>
<evidence type="ECO:0000259" key="1">
    <source>
        <dbReference type="PROSITE" id="PS50404"/>
    </source>
</evidence>
<feature type="domain" description="GST N-terminal" evidence="1">
    <location>
        <begin position="14"/>
        <end position="110"/>
    </location>
</feature>
<evidence type="ECO:0000313" key="2">
    <source>
        <dbReference type="EMBL" id="TFK96966.1"/>
    </source>
</evidence>
<organism evidence="2 3">
    <name type="scientific">Pterulicium gracile</name>
    <dbReference type="NCBI Taxonomy" id="1884261"/>
    <lineage>
        <taxon>Eukaryota</taxon>
        <taxon>Fungi</taxon>
        <taxon>Dikarya</taxon>
        <taxon>Basidiomycota</taxon>
        <taxon>Agaricomycotina</taxon>
        <taxon>Agaricomycetes</taxon>
        <taxon>Agaricomycetidae</taxon>
        <taxon>Agaricales</taxon>
        <taxon>Pleurotineae</taxon>
        <taxon>Pterulaceae</taxon>
        <taxon>Pterulicium</taxon>
    </lineage>
</organism>
<dbReference type="PROSITE" id="PS50404">
    <property type="entry name" value="GST_NTER"/>
    <property type="match status" value="1"/>
</dbReference>
<dbReference type="SUPFAM" id="SSF47616">
    <property type="entry name" value="GST C-terminal domain-like"/>
    <property type="match status" value="1"/>
</dbReference>
<dbReference type="OrthoDB" id="4951845at2759"/>
<dbReference type="Gene3D" id="1.20.1050.10">
    <property type="match status" value="1"/>
</dbReference>
<name>A0A5C3Q626_9AGAR</name>
<dbReference type="Pfam" id="PF22041">
    <property type="entry name" value="GST_C_7"/>
    <property type="match status" value="1"/>
</dbReference>
<reference evidence="2 3" key="1">
    <citation type="journal article" date="2019" name="Nat. Ecol. Evol.">
        <title>Megaphylogeny resolves global patterns of mushroom evolution.</title>
        <authorList>
            <person name="Varga T."/>
            <person name="Krizsan K."/>
            <person name="Foldi C."/>
            <person name="Dima B."/>
            <person name="Sanchez-Garcia M."/>
            <person name="Sanchez-Ramirez S."/>
            <person name="Szollosi G.J."/>
            <person name="Szarkandi J.G."/>
            <person name="Papp V."/>
            <person name="Albert L."/>
            <person name="Andreopoulos W."/>
            <person name="Angelini C."/>
            <person name="Antonin V."/>
            <person name="Barry K.W."/>
            <person name="Bougher N.L."/>
            <person name="Buchanan P."/>
            <person name="Buyck B."/>
            <person name="Bense V."/>
            <person name="Catcheside P."/>
            <person name="Chovatia M."/>
            <person name="Cooper J."/>
            <person name="Damon W."/>
            <person name="Desjardin D."/>
            <person name="Finy P."/>
            <person name="Geml J."/>
            <person name="Haridas S."/>
            <person name="Hughes K."/>
            <person name="Justo A."/>
            <person name="Karasinski D."/>
            <person name="Kautmanova I."/>
            <person name="Kiss B."/>
            <person name="Kocsube S."/>
            <person name="Kotiranta H."/>
            <person name="LaButti K.M."/>
            <person name="Lechner B.E."/>
            <person name="Liimatainen K."/>
            <person name="Lipzen A."/>
            <person name="Lukacs Z."/>
            <person name="Mihaltcheva S."/>
            <person name="Morgado L.N."/>
            <person name="Niskanen T."/>
            <person name="Noordeloos M.E."/>
            <person name="Ohm R.A."/>
            <person name="Ortiz-Santana B."/>
            <person name="Ovrebo C."/>
            <person name="Racz N."/>
            <person name="Riley R."/>
            <person name="Savchenko A."/>
            <person name="Shiryaev A."/>
            <person name="Soop K."/>
            <person name="Spirin V."/>
            <person name="Szebenyi C."/>
            <person name="Tomsovsky M."/>
            <person name="Tulloss R.E."/>
            <person name="Uehling J."/>
            <person name="Grigoriev I.V."/>
            <person name="Vagvolgyi C."/>
            <person name="Papp T."/>
            <person name="Martin F.M."/>
            <person name="Miettinen O."/>
            <person name="Hibbett D.S."/>
            <person name="Nagy L.G."/>
        </authorList>
    </citation>
    <scope>NUCLEOTIDE SEQUENCE [LARGE SCALE GENOMIC DNA]</scope>
    <source>
        <strain evidence="2 3">CBS 309.79</strain>
    </source>
</reference>
<proteinExistence type="predicted"/>
<dbReference type="SUPFAM" id="SSF52833">
    <property type="entry name" value="Thioredoxin-like"/>
    <property type="match status" value="1"/>
</dbReference>
<accession>A0A5C3Q626</accession>
<dbReference type="Pfam" id="PF13409">
    <property type="entry name" value="GST_N_2"/>
    <property type="match status" value="1"/>
</dbReference>
<keyword evidence="3" id="KW-1185">Reference proteome</keyword>